<evidence type="ECO:0000313" key="2">
    <source>
        <dbReference type="RefSeq" id="XP_053538923.1"/>
    </source>
</evidence>
<protein>
    <submittedName>
        <fullName evidence="2">Uncharacterized protein LOC128633618</fullName>
    </submittedName>
</protein>
<gene>
    <name evidence="2" type="primary">LOC128633618</name>
</gene>
<dbReference type="KEGG" id="ipu:128633618"/>
<sequence length="227" mass="25403">MQDYAMPRQQEEESRWLQAGECSSKDVVDLVVLYQFIAGLLQGTVEWDHGIGHSLPPPLLDKAVQLGEPLIKKGRANPQVYIDLEIGNKPAGRLRMLLRADVVPMTADEDSFELHMVLLEQEDVEKQIRGLLDKQAKVLERRTVLETSCASTYTSKVPGILKKDERIGAVVLHVGANDIRLWQMEVLKRAITSLIKTVRGRSPTMKIIVSGPLPTQVELKSSVDFLL</sequence>
<dbReference type="Proteomes" id="UP000221080">
    <property type="component" value="Chromosome 9"/>
</dbReference>
<name>A0A9F7TKR8_ICTPU</name>
<dbReference type="SUPFAM" id="SSF52266">
    <property type="entry name" value="SGNH hydrolase"/>
    <property type="match status" value="1"/>
</dbReference>
<proteinExistence type="predicted"/>
<dbReference type="AlphaFoldDB" id="A0A9F7TKR8"/>
<organism evidence="1 2">
    <name type="scientific">Ictalurus punctatus</name>
    <name type="common">Channel catfish</name>
    <name type="synonym">Silurus punctatus</name>
    <dbReference type="NCBI Taxonomy" id="7998"/>
    <lineage>
        <taxon>Eukaryota</taxon>
        <taxon>Metazoa</taxon>
        <taxon>Chordata</taxon>
        <taxon>Craniata</taxon>
        <taxon>Vertebrata</taxon>
        <taxon>Euteleostomi</taxon>
        <taxon>Actinopterygii</taxon>
        <taxon>Neopterygii</taxon>
        <taxon>Teleostei</taxon>
        <taxon>Ostariophysi</taxon>
        <taxon>Siluriformes</taxon>
        <taxon>Ictaluridae</taxon>
        <taxon>Ictalurus</taxon>
    </lineage>
</organism>
<reference evidence="2" key="2">
    <citation type="submission" date="2025-08" db="UniProtKB">
        <authorList>
            <consortium name="RefSeq"/>
        </authorList>
    </citation>
    <scope>IDENTIFICATION</scope>
    <source>
        <tissue evidence="2">Blood</tissue>
    </source>
</reference>
<dbReference type="OrthoDB" id="10072345at2759"/>
<dbReference type="InterPro" id="IPR036514">
    <property type="entry name" value="SGNH_hydro_sf"/>
</dbReference>
<evidence type="ECO:0000313" key="1">
    <source>
        <dbReference type="Proteomes" id="UP000221080"/>
    </source>
</evidence>
<accession>A0A9F7TKR8</accession>
<dbReference type="Gene3D" id="3.40.50.1110">
    <property type="entry name" value="SGNH hydrolase"/>
    <property type="match status" value="1"/>
</dbReference>
<dbReference type="RefSeq" id="XP_053538923.1">
    <property type="nucleotide sequence ID" value="XM_053682948.1"/>
</dbReference>
<dbReference type="GeneID" id="128633618"/>
<reference evidence="1" key="1">
    <citation type="journal article" date="2016" name="Nat. Commun.">
        <title>The channel catfish genome sequence provides insights into the evolution of scale formation in teleosts.</title>
        <authorList>
            <person name="Liu Z."/>
            <person name="Liu S."/>
            <person name="Yao J."/>
            <person name="Bao L."/>
            <person name="Zhang J."/>
            <person name="Li Y."/>
            <person name="Jiang C."/>
            <person name="Sun L."/>
            <person name="Wang R."/>
            <person name="Zhang Y."/>
            <person name="Zhou T."/>
            <person name="Zeng Q."/>
            <person name="Fu Q."/>
            <person name="Gao S."/>
            <person name="Li N."/>
            <person name="Koren S."/>
            <person name="Jiang Y."/>
            <person name="Zimin A."/>
            <person name="Xu P."/>
            <person name="Phillippy A.M."/>
            <person name="Geng X."/>
            <person name="Song L."/>
            <person name="Sun F."/>
            <person name="Li C."/>
            <person name="Wang X."/>
            <person name="Chen A."/>
            <person name="Jin Y."/>
            <person name="Yuan Z."/>
            <person name="Yang Y."/>
            <person name="Tan S."/>
            <person name="Peatman E."/>
            <person name="Lu J."/>
            <person name="Qin Z."/>
            <person name="Dunham R."/>
            <person name="Li Z."/>
            <person name="Sonstegard T."/>
            <person name="Feng J."/>
            <person name="Danzmann R.G."/>
            <person name="Schroeder S."/>
            <person name="Scheffler B."/>
            <person name="Duke M.V."/>
            <person name="Ballard L."/>
            <person name="Kucuktas H."/>
            <person name="Kaltenboeck L."/>
            <person name="Liu H."/>
            <person name="Armbruster J."/>
            <person name="Xie Y."/>
            <person name="Kirby M.L."/>
            <person name="Tian Y."/>
            <person name="Flanagan M.E."/>
            <person name="Mu W."/>
            <person name="Waldbieser G.C."/>
        </authorList>
    </citation>
    <scope>NUCLEOTIDE SEQUENCE [LARGE SCALE GENOMIC DNA]</scope>
    <source>
        <strain evidence="1">SDA103</strain>
    </source>
</reference>
<keyword evidence="1" id="KW-1185">Reference proteome</keyword>